<dbReference type="CDD" id="cd20071">
    <property type="entry name" value="SET_SMYD"/>
    <property type="match status" value="1"/>
</dbReference>
<proteinExistence type="predicted"/>
<dbReference type="Pfam" id="PF00856">
    <property type="entry name" value="SET"/>
    <property type="match status" value="1"/>
</dbReference>
<dbReference type="InterPro" id="IPR046341">
    <property type="entry name" value="SET_dom_sf"/>
</dbReference>
<dbReference type="PANTHER" id="PTHR47332:SF4">
    <property type="entry name" value="SET DOMAIN-CONTAINING PROTEIN 5"/>
    <property type="match status" value="1"/>
</dbReference>
<dbReference type="AlphaFoldDB" id="A0A9W8MC68"/>
<feature type="domain" description="SET" evidence="2">
    <location>
        <begin position="340"/>
        <end position="518"/>
    </location>
</feature>
<dbReference type="Proteomes" id="UP001140091">
    <property type="component" value="Unassembled WGS sequence"/>
</dbReference>
<dbReference type="InterPro" id="IPR001214">
    <property type="entry name" value="SET_dom"/>
</dbReference>
<organism evidence="3 4">
    <name type="scientific">Candolleomyces eurysporus</name>
    <dbReference type="NCBI Taxonomy" id="2828524"/>
    <lineage>
        <taxon>Eukaryota</taxon>
        <taxon>Fungi</taxon>
        <taxon>Dikarya</taxon>
        <taxon>Basidiomycota</taxon>
        <taxon>Agaricomycotina</taxon>
        <taxon>Agaricomycetes</taxon>
        <taxon>Agaricomycetidae</taxon>
        <taxon>Agaricales</taxon>
        <taxon>Agaricineae</taxon>
        <taxon>Psathyrellaceae</taxon>
        <taxon>Candolleomyces</taxon>
    </lineage>
</organism>
<dbReference type="PROSITE" id="PS50280">
    <property type="entry name" value="SET"/>
    <property type="match status" value="1"/>
</dbReference>
<evidence type="ECO:0000313" key="3">
    <source>
        <dbReference type="EMBL" id="KAJ2923753.1"/>
    </source>
</evidence>
<sequence length="661" mass="72854">MSTIVETTLEPTSTLGGEVQVSSGGVIEVVTKDPPSNSASDSKKPLVFEKTLPLVKYILEKKMAGYRKSNPTSTDQAVAQNAATSTLVSLWRNLYEGWKICIESVGAVELDDDGRLVGFNIDLKAPILEMLLGLRARSINPASDTLKMIYALVSSCCAEKVVPGGLDPEAAKAKLSAILQMLGGAERTLSSGGGSSISEFMESSSAQARASPYQDMHQAQRNGGRKTSESPPKGYKKDAWISAAKLPHGHIRQEALPGNLDGRGYIAPQIIKPINQENSAYLNDPNATIMTSIPPIYDGLKDNPDGHTAWFTSAYSKARYLKAGTSANESWPKPVPKIPSKIVIRKTDDGMGLGVFATRDIKRFEPVLVERPFMVYPRAPPIPAPSEKAKRELSKNQLNQILNMQAEKMYAAVTKNSMTDTARKEFMKLANSHRHDGSGPTFGIVRTNGFHIGFGDKVPGLDDDFSGLGYAGIARIGSRFNHSCISDVDVGFDPASFTMRFTATRDIKAGSQIFRSYTSINKTKAERQVELEPYGIQCTCRACTNATPQSDKLRKVCKTMIANWKKQCTEVWVKDPNLKESVLKPILETKRRMEEEGLDDAQTEYYSLYEIMLRVYKRVGNEKKAKEIAGKMVQNTAGLLSVLDWTSGKKDRRRDLVYMWH</sequence>
<dbReference type="OrthoDB" id="5945798at2759"/>
<reference evidence="3" key="1">
    <citation type="submission" date="2022-06" db="EMBL/GenBank/DDBJ databases">
        <title>Genome Sequence of Candolleomyces eurysporus.</title>
        <authorList>
            <person name="Buettner E."/>
        </authorList>
    </citation>
    <scope>NUCLEOTIDE SEQUENCE</scope>
    <source>
        <strain evidence="3">VTCC 930004</strain>
    </source>
</reference>
<feature type="region of interest" description="Disordered" evidence="1">
    <location>
        <begin position="193"/>
        <end position="235"/>
    </location>
</feature>
<dbReference type="Gene3D" id="2.170.270.10">
    <property type="entry name" value="SET domain"/>
    <property type="match status" value="1"/>
</dbReference>
<gene>
    <name evidence="3" type="ORF">H1R20_g13334</name>
</gene>
<keyword evidence="4" id="KW-1185">Reference proteome</keyword>
<dbReference type="SMART" id="SM00317">
    <property type="entry name" value="SET"/>
    <property type="match status" value="1"/>
</dbReference>
<protein>
    <recommendedName>
        <fullName evidence="2">SET domain-containing protein</fullName>
    </recommendedName>
</protein>
<dbReference type="EMBL" id="JANBPK010001284">
    <property type="protein sequence ID" value="KAJ2923753.1"/>
    <property type="molecule type" value="Genomic_DNA"/>
</dbReference>
<dbReference type="PANTHER" id="PTHR47332">
    <property type="entry name" value="SET DOMAIN-CONTAINING PROTEIN 5"/>
    <property type="match status" value="1"/>
</dbReference>
<evidence type="ECO:0000313" key="4">
    <source>
        <dbReference type="Proteomes" id="UP001140091"/>
    </source>
</evidence>
<dbReference type="InterPro" id="IPR053185">
    <property type="entry name" value="SET_domain_protein"/>
</dbReference>
<evidence type="ECO:0000256" key="1">
    <source>
        <dbReference type="SAM" id="MobiDB-lite"/>
    </source>
</evidence>
<feature type="non-terminal residue" evidence="3">
    <location>
        <position position="661"/>
    </location>
</feature>
<name>A0A9W8MC68_9AGAR</name>
<feature type="compositionally biased region" description="Low complexity" evidence="1">
    <location>
        <begin position="196"/>
        <end position="205"/>
    </location>
</feature>
<accession>A0A9W8MC68</accession>
<evidence type="ECO:0000259" key="2">
    <source>
        <dbReference type="PROSITE" id="PS50280"/>
    </source>
</evidence>
<dbReference type="SUPFAM" id="SSF82199">
    <property type="entry name" value="SET domain"/>
    <property type="match status" value="1"/>
</dbReference>
<dbReference type="Gene3D" id="1.10.220.160">
    <property type="match status" value="1"/>
</dbReference>
<comment type="caution">
    <text evidence="3">The sequence shown here is derived from an EMBL/GenBank/DDBJ whole genome shotgun (WGS) entry which is preliminary data.</text>
</comment>